<accession>A0A0F8ZW61</accession>
<protein>
    <submittedName>
        <fullName evidence="1">Uncharacterized protein</fullName>
    </submittedName>
</protein>
<dbReference type="EMBL" id="LAZR01045753">
    <property type="protein sequence ID" value="KKK98123.1"/>
    <property type="molecule type" value="Genomic_DNA"/>
</dbReference>
<sequence>MKTYCHATCCSGETELTRGNQDPHLLQWILDRLGCPSGHLGKDTQTVLQAMSVAKLYGVCMTSEMFTDLFQGLGLSLGIGFEETITRAIEASAALGMSPIDRLQMIDRAFGCVNGTEGTIMTLHTHKEKPKKSGKKKR</sequence>
<reference evidence="1" key="1">
    <citation type="journal article" date="2015" name="Nature">
        <title>Complex archaea that bridge the gap between prokaryotes and eukaryotes.</title>
        <authorList>
            <person name="Spang A."/>
            <person name="Saw J.H."/>
            <person name="Jorgensen S.L."/>
            <person name="Zaremba-Niedzwiedzka K."/>
            <person name="Martijn J."/>
            <person name="Lind A.E."/>
            <person name="van Eijk R."/>
            <person name="Schleper C."/>
            <person name="Guy L."/>
            <person name="Ettema T.J."/>
        </authorList>
    </citation>
    <scope>NUCLEOTIDE SEQUENCE</scope>
</reference>
<organism evidence="1">
    <name type="scientific">marine sediment metagenome</name>
    <dbReference type="NCBI Taxonomy" id="412755"/>
    <lineage>
        <taxon>unclassified sequences</taxon>
        <taxon>metagenomes</taxon>
        <taxon>ecological metagenomes</taxon>
    </lineage>
</organism>
<dbReference type="AlphaFoldDB" id="A0A0F8ZW61"/>
<name>A0A0F8ZW61_9ZZZZ</name>
<comment type="caution">
    <text evidence="1">The sequence shown here is derived from an EMBL/GenBank/DDBJ whole genome shotgun (WGS) entry which is preliminary data.</text>
</comment>
<evidence type="ECO:0000313" key="1">
    <source>
        <dbReference type="EMBL" id="KKK98123.1"/>
    </source>
</evidence>
<gene>
    <name evidence="1" type="ORF">LCGC14_2645910</name>
</gene>
<proteinExistence type="predicted"/>